<keyword evidence="2" id="KW-1185">Reference proteome</keyword>
<evidence type="ECO:0000313" key="2">
    <source>
        <dbReference type="Proteomes" id="UP000724584"/>
    </source>
</evidence>
<proteinExistence type="predicted"/>
<gene>
    <name evidence="1" type="ORF">F5144DRAFT_561175</name>
</gene>
<accession>A0ACB7PLK3</accession>
<reference evidence="1 2" key="1">
    <citation type="journal article" date="2021" name="Nat. Commun.">
        <title>Genetic determinants of endophytism in the Arabidopsis root mycobiome.</title>
        <authorList>
            <person name="Mesny F."/>
            <person name="Miyauchi S."/>
            <person name="Thiergart T."/>
            <person name="Pickel B."/>
            <person name="Atanasova L."/>
            <person name="Karlsson M."/>
            <person name="Huettel B."/>
            <person name="Barry K.W."/>
            <person name="Haridas S."/>
            <person name="Chen C."/>
            <person name="Bauer D."/>
            <person name="Andreopoulos W."/>
            <person name="Pangilinan J."/>
            <person name="LaButti K."/>
            <person name="Riley R."/>
            <person name="Lipzen A."/>
            <person name="Clum A."/>
            <person name="Drula E."/>
            <person name="Henrissat B."/>
            <person name="Kohler A."/>
            <person name="Grigoriev I.V."/>
            <person name="Martin F.M."/>
            <person name="Hacquard S."/>
        </authorList>
    </citation>
    <scope>NUCLEOTIDE SEQUENCE [LARGE SCALE GENOMIC DNA]</scope>
    <source>
        <strain evidence="1 2">MPI-SDFR-AT-0079</strain>
    </source>
</reference>
<sequence length="622" mass="69041">MMNVRPTAAFMLEQERLAREAYESARQRQLYMRRHAKPRFGPAVDGVLWSESRPEGEADESPHTPVLSILDLALKPGVDVLDESKPSRSLWDACLRYISSIPSYCAVEWGPGLGPELAYPPAAPRLLCMIHWDSVVAWRKFQQSLGFSPFLGLLLPSPSNRCVKVGVSGAPCFGNTRDGQGAPVVDVVTVDFAAEDASSPERRADVEEIWDTLVTSVANGSEGLRHSYAVWLENNATTFGDPTPAETAAATTLATFTAFLAWDRLHYSSHLIEQICDNLRHALPSLSNEPTITRKTAQLVNNTHQPSHNLRQQPAAPLPNLASLVNVQFPRQCGADLFHLREHERQAIARSISDAVARTRLFPGPHGFFISQGELYDAYMPPIPIWYHRGPSLGHDLMDIVWMQLKRGALRRTQGPHICNHLRDETSALPGFVQTFWATDLENKAKLAVMTVWESQDARAAALPEYRRILDAFAASSVHLAAPLKHQAFPKARTYVNSWPNIRECLELTCFHVPSGALERKLFEHAFGAFVRMTEPSVVAGIPVACIVDDTGGWQPEPDENSGCQVFTGVVFWNSAAARAEWYGELFRLSCESYELFGQKLDALKILATGGIVTRFLELQGQ</sequence>
<name>A0ACB7PLK3_9PEZI</name>
<comment type="caution">
    <text evidence="1">The sequence shown here is derived from an EMBL/GenBank/DDBJ whole genome shotgun (WGS) entry which is preliminary data.</text>
</comment>
<evidence type="ECO:0000313" key="1">
    <source>
        <dbReference type="EMBL" id="KAH6640642.1"/>
    </source>
</evidence>
<dbReference type="Proteomes" id="UP000724584">
    <property type="component" value="Unassembled WGS sequence"/>
</dbReference>
<dbReference type="EMBL" id="JAGIZQ010000002">
    <property type="protein sequence ID" value="KAH6640642.1"/>
    <property type="molecule type" value="Genomic_DNA"/>
</dbReference>
<organism evidence="1 2">
    <name type="scientific">Chaetomium tenue</name>
    <dbReference type="NCBI Taxonomy" id="1854479"/>
    <lineage>
        <taxon>Eukaryota</taxon>
        <taxon>Fungi</taxon>
        <taxon>Dikarya</taxon>
        <taxon>Ascomycota</taxon>
        <taxon>Pezizomycotina</taxon>
        <taxon>Sordariomycetes</taxon>
        <taxon>Sordariomycetidae</taxon>
        <taxon>Sordariales</taxon>
        <taxon>Chaetomiaceae</taxon>
        <taxon>Chaetomium</taxon>
    </lineage>
</organism>
<protein>
    <submittedName>
        <fullName evidence="1">Uncharacterized protein</fullName>
    </submittedName>
</protein>